<protein>
    <submittedName>
        <fullName evidence="1">Uncharacterized protein</fullName>
    </submittedName>
</protein>
<accession>A0A835S8Q5</accession>
<sequence>MFTFYPSSHRESPIAFVEHLSHVGNRTEAGNLRSCDTNGVYLGELSPKKAYSGEDCAGVLILEDFKQRLQWLGLPLKPMSEQIPTLTAPAGSASWQTTTMVQLDQLTEGWQSTAQLDVEEEMDWKNTDT</sequence>
<organism evidence="1 2">
    <name type="scientific">Vanilla planifolia</name>
    <name type="common">Vanilla</name>
    <dbReference type="NCBI Taxonomy" id="51239"/>
    <lineage>
        <taxon>Eukaryota</taxon>
        <taxon>Viridiplantae</taxon>
        <taxon>Streptophyta</taxon>
        <taxon>Embryophyta</taxon>
        <taxon>Tracheophyta</taxon>
        <taxon>Spermatophyta</taxon>
        <taxon>Magnoliopsida</taxon>
        <taxon>Liliopsida</taxon>
        <taxon>Asparagales</taxon>
        <taxon>Orchidaceae</taxon>
        <taxon>Vanilloideae</taxon>
        <taxon>Vanilleae</taxon>
        <taxon>Vanilla</taxon>
    </lineage>
</organism>
<evidence type="ECO:0000313" key="2">
    <source>
        <dbReference type="Proteomes" id="UP000636800"/>
    </source>
</evidence>
<dbReference type="EMBL" id="JADCNL010000001">
    <property type="protein sequence ID" value="KAG0499368.1"/>
    <property type="molecule type" value="Genomic_DNA"/>
</dbReference>
<name>A0A835S8Q5_VANPL</name>
<dbReference type="Proteomes" id="UP000636800">
    <property type="component" value="Chromosome 1"/>
</dbReference>
<proteinExistence type="predicted"/>
<dbReference type="AlphaFoldDB" id="A0A835S8Q5"/>
<evidence type="ECO:0000313" key="1">
    <source>
        <dbReference type="EMBL" id="KAG0499368.1"/>
    </source>
</evidence>
<keyword evidence="2" id="KW-1185">Reference proteome</keyword>
<reference evidence="1 2" key="1">
    <citation type="journal article" date="2020" name="Nat. Food">
        <title>A phased Vanilla planifolia genome enables genetic improvement of flavour and production.</title>
        <authorList>
            <person name="Hasing T."/>
            <person name="Tang H."/>
            <person name="Brym M."/>
            <person name="Khazi F."/>
            <person name="Huang T."/>
            <person name="Chambers A.H."/>
        </authorList>
    </citation>
    <scope>NUCLEOTIDE SEQUENCE [LARGE SCALE GENOMIC DNA]</scope>
    <source>
        <tissue evidence="1">Leaf</tissue>
    </source>
</reference>
<comment type="caution">
    <text evidence="1">The sequence shown here is derived from an EMBL/GenBank/DDBJ whole genome shotgun (WGS) entry which is preliminary data.</text>
</comment>
<gene>
    <name evidence="1" type="ORF">HPP92_004059</name>
</gene>
<dbReference type="OrthoDB" id="10064100at2759"/>